<dbReference type="Proteomes" id="UP001385951">
    <property type="component" value="Unassembled WGS sequence"/>
</dbReference>
<dbReference type="AlphaFoldDB" id="A0AAW0FYJ4"/>
<proteinExistence type="predicted"/>
<evidence type="ECO:0000313" key="2">
    <source>
        <dbReference type="Proteomes" id="UP001385951"/>
    </source>
</evidence>
<protein>
    <submittedName>
        <fullName evidence="1">Uncharacterized protein</fullName>
    </submittedName>
</protein>
<gene>
    <name evidence="1" type="ORF">QCA50_013521</name>
</gene>
<dbReference type="EMBL" id="JASBNA010000031">
    <property type="protein sequence ID" value="KAK7683259.1"/>
    <property type="molecule type" value="Genomic_DNA"/>
</dbReference>
<keyword evidence="2" id="KW-1185">Reference proteome</keyword>
<reference evidence="1 2" key="1">
    <citation type="submission" date="2022-09" db="EMBL/GenBank/DDBJ databases">
        <authorList>
            <person name="Palmer J.M."/>
        </authorList>
    </citation>
    <scope>NUCLEOTIDE SEQUENCE [LARGE SCALE GENOMIC DNA]</scope>
    <source>
        <strain evidence="1 2">DSM 7382</strain>
    </source>
</reference>
<sequence>MRRWFTLSLVPFYQSGLQARKYGWAVIEESSAGWTAEFSSPLHRLWMSFHLLEQPLDDRFKTMTLVQFLRPPFYVLSICYLPPSRTGKPNFIAQAYALTNGRGIWLSPEYGTDLGIPRRGSIDFHVGEKRWAIDILRDGDKVEDHLRRFNTPGVYHHWIQTGAITDYIILDFRINQAKKNYPGANEYYRVIFKDDYSGFDLIDCNYNIVSTNSLL</sequence>
<evidence type="ECO:0000313" key="1">
    <source>
        <dbReference type="EMBL" id="KAK7683259.1"/>
    </source>
</evidence>
<organism evidence="1 2">
    <name type="scientific">Cerrena zonata</name>
    <dbReference type="NCBI Taxonomy" id="2478898"/>
    <lineage>
        <taxon>Eukaryota</taxon>
        <taxon>Fungi</taxon>
        <taxon>Dikarya</taxon>
        <taxon>Basidiomycota</taxon>
        <taxon>Agaricomycotina</taxon>
        <taxon>Agaricomycetes</taxon>
        <taxon>Polyporales</taxon>
        <taxon>Cerrenaceae</taxon>
        <taxon>Cerrena</taxon>
    </lineage>
</organism>
<accession>A0AAW0FYJ4</accession>
<comment type="caution">
    <text evidence="1">The sequence shown here is derived from an EMBL/GenBank/DDBJ whole genome shotgun (WGS) entry which is preliminary data.</text>
</comment>
<name>A0AAW0FYJ4_9APHY</name>